<dbReference type="EMBL" id="JAODZE010000006">
    <property type="protein sequence ID" value="MDH0146206.1"/>
    <property type="molecule type" value="Genomic_DNA"/>
</dbReference>
<dbReference type="InterPro" id="IPR007353">
    <property type="entry name" value="DUF421"/>
</dbReference>
<dbReference type="EMBL" id="JAOCAE010000006">
    <property type="protein sequence ID" value="MDH1236479.1"/>
    <property type="molecule type" value="Genomic_DNA"/>
</dbReference>
<dbReference type="InterPro" id="IPR048454">
    <property type="entry name" value="YetF_N"/>
</dbReference>
<comment type="subcellular location">
    <subcellularLocation>
        <location evidence="1">Cell membrane</location>
        <topology evidence="1">Multi-pass membrane protein</topology>
    </subcellularLocation>
</comment>
<evidence type="ECO:0000256" key="4">
    <source>
        <dbReference type="ARBA" id="ARBA00022692"/>
    </source>
</evidence>
<keyword evidence="3" id="KW-1003">Cell membrane</keyword>
<dbReference type="PANTHER" id="PTHR34582">
    <property type="entry name" value="UPF0702 TRANSMEMBRANE PROTEIN YCAP"/>
    <property type="match status" value="1"/>
</dbReference>
<feature type="domain" description="YetF-like N-terminal transmembrane" evidence="9">
    <location>
        <begin position="20"/>
        <end position="90"/>
    </location>
</feature>
<dbReference type="Proteomes" id="UP001158500">
    <property type="component" value="Unassembled WGS sequence"/>
</dbReference>
<dbReference type="RefSeq" id="WP_011913342.1">
    <property type="nucleotide sequence ID" value="NC_015740.1"/>
</dbReference>
<dbReference type="KEGG" id="psz:PSTAB_2099"/>
<evidence type="ECO:0000256" key="3">
    <source>
        <dbReference type="ARBA" id="ARBA00022475"/>
    </source>
</evidence>
<dbReference type="InterPro" id="IPR023090">
    <property type="entry name" value="UPF0702_alpha/beta_dom_sf"/>
</dbReference>
<evidence type="ECO:0000256" key="6">
    <source>
        <dbReference type="ARBA" id="ARBA00023136"/>
    </source>
</evidence>
<accession>A0A0H3Z0E8</accession>
<dbReference type="Proteomes" id="UP001158076">
    <property type="component" value="Unassembled WGS sequence"/>
</dbReference>
<protein>
    <submittedName>
        <fullName evidence="11">DUF421 domain-containing protein</fullName>
    </submittedName>
</protein>
<evidence type="ECO:0000256" key="2">
    <source>
        <dbReference type="ARBA" id="ARBA00006448"/>
    </source>
</evidence>
<dbReference type="AlphaFoldDB" id="A0A0H3Z0E8"/>
<feature type="transmembrane region" description="Helical" evidence="7">
    <location>
        <begin position="75"/>
        <end position="95"/>
    </location>
</feature>
<evidence type="ECO:0000259" key="9">
    <source>
        <dbReference type="Pfam" id="PF20730"/>
    </source>
</evidence>
<keyword evidence="6 7" id="KW-0472">Membrane</keyword>
<dbReference type="OMA" id="WKTDEGF"/>
<evidence type="ECO:0000259" key="8">
    <source>
        <dbReference type="Pfam" id="PF04239"/>
    </source>
</evidence>
<reference evidence="10" key="1">
    <citation type="submission" date="2020-02" db="EMBL/GenBank/DDBJ databases">
        <title>Synteny-based analysis reveals conserved mechanism for high triclosan tolerance in Pseudomonas, as well as instances of horizontal transfer.</title>
        <authorList>
            <person name="Mcfarland A.G."/>
            <person name="Bertucci H.K."/>
            <person name="Litmann E."/>
            <person name="Shen J."/>
            <person name="Huttenhower C."/>
            <person name="Hartmann E.M."/>
        </authorList>
    </citation>
    <scope>NUCLEOTIDE SEQUENCE</scope>
    <source>
        <strain evidence="10">109A1</strain>
    </source>
</reference>
<dbReference type="Proteomes" id="UP001138621">
    <property type="component" value="Unassembled WGS sequence"/>
</dbReference>
<dbReference type="GO" id="GO:0005886">
    <property type="term" value="C:plasma membrane"/>
    <property type="evidence" value="ECO:0007669"/>
    <property type="project" value="UniProtKB-SubCell"/>
</dbReference>
<keyword evidence="4 7" id="KW-0812">Transmembrane</keyword>
<dbReference type="EMBL" id="JAAMRD010000006">
    <property type="protein sequence ID" value="MBA1304661.1"/>
    <property type="molecule type" value="Genomic_DNA"/>
</dbReference>
<dbReference type="Pfam" id="PF20730">
    <property type="entry name" value="YetF_N"/>
    <property type="match status" value="1"/>
</dbReference>
<feature type="transmembrane region" description="Helical" evidence="7">
    <location>
        <begin position="49"/>
        <end position="69"/>
    </location>
</feature>
<proteinExistence type="inferred from homology"/>
<accession>F8GZB9</accession>
<evidence type="ECO:0000313" key="13">
    <source>
        <dbReference type="Proteomes" id="UP001158076"/>
    </source>
</evidence>
<evidence type="ECO:0000313" key="10">
    <source>
        <dbReference type="EMBL" id="MBA1304661.1"/>
    </source>
</evidence>
<gene>
    <name evidence="10" type="ORF">G7024_09610</name>
    <name evidence="12" type="ORF">N5C32_10560</name>
    <name evidence="11" type="ORF">N7335_07380</name>
</gene>
<comment type="caution">
    <text evidence="11">The sequence shown here is derived from an EMBL/GenBank/DDBJ whole genome shotgun (WGS) entry which is preliminary data.</text>
</comment>
<dbReference type="Pfam" id="PF04239">
    <property type="entry name" value="DUF421"/>
    <property type="match status" value="1"/>
</dbReference>
<evidence type="ECO:0000256" key="1">
    <source>
        <dbReference type="ARBA" id="ARBA00004651"/>
    </source>
</evidence>
<evidence type="ECO:0000313" key="12">
    <source>
        <dbReference type="EMBL" id="MDH1236479.1"/>
    </source>
</evidence>
<name>A0A0H3Z0E8_STUST</name>
<dbReference type="PANTHER" id="PTHR34582:SF6">
    <property type="entry name" value="UPF0702 TRANSMEMBRANE PROTEIN YCAP"/>
    <property type="match status" value="1"/>
</dbReference>
<organism evidence="11 13">
    <name type="scientific">Stutzerimonas stutzeri</name>
    <name type="common">Pseudomonas stutzeri</name>
    <dbReference type="NCBI Taxonomy" id="316"/>
    <lineage>
        <taxon>Bacteria</taxon>
        <taxon>Pseudomonadati</taxon>
        <taxon>Pseudomonadota</taxon>
        <taxon>Gammaproteobacteria</taxon>
        <taxon>Pseudomonadales</taxon>
        <taxon>Pseudomonadaceae</taxon>
        <taxon>Stutzerimonas</taxon>
    </lineage>
</organism>
<feature type="transmembrane region" description="Helical" evidence="7">
    <location>
        <begin position="16"/>
        <end position="37"/>
    </location>
</feature>
<sequence length="230" mass="25896">MTPFDLQRMLLHEFPLMFVAEVALRALLAFIAVFVFLKVSGRRGIRQLSVFELVIILTLGSAAGDVSFYDDVPLLPVAAVFATLLALYRLTVFLMSRSPRFGVWLEGKPVTIIRDGIYELRSLDSMNISADEFFMELRQQGVEHLGQVRLGILENDGNVSLFFHEPEAVRPGLSVLPPEYRPVFRQIPASGMYACNRCGFPQALESQQALRCPRCSNPTWSKALSTRRSR</sequence>
<evidence type="ECO:0000256" key="5">
    <source>
        <dbReference type="ARBA" id="ARBA00022989"/>
    </source>
</evidence>
<dbReference type="GeneID" id="66821304"/>
<keyword evidence="5 7" id="KW-1133">Transmembrane helix</keyword>
<dbReference type="Gene3D" id="3.30.240.20">
    <property type="entry name" value="bsu07140 like domains"/>
    <property type="match status" value="1"/>
</dbReference>
<reference evidence="11" key="2">
    <citation type="submission" date="2022-09" db="EMBL/GenBank/DDBJ databases">
        <title>Intensive care unit water sources are persistently colonized with multi-drug resistant bacteria and are the site of extensive horizontal gene transfer of antibiotic resistance genes.</title>
        <authorList>
            <person name="Diorio-Toth L."/>
        </authorList>
    </citation>
    <scope>NUCLEOTIDE SEQUENCE</scope>
    <source>
        <strain evidence="12">GD03947</strain>
        <strain evidence="11">GD04147</strain>
    </source>
</reference>
<evidence type="ECO:0000256" key="7">
    <source>
        <dbReference type="SAM" id="Phobius"/>
    </source>
</evidence>
<feature type="domain" description="YetF C-terminal" evidence="8">
    <location>
        <begin position="98"/>
        <end position="162"/>
    </location>
</feature>
<evidence type="ECO:0000313" key="11">
    <source>
        <dbReference type="EMBL" id="MDH0146206.1"/>
    </source>
</evidence>
<comment type="similarity">
    <text evidence="2">Belongs to the UPF0702 family.</text>
</comment>